<dbReference type="PANTHER" id="PTHR11358:SF26">
    <property type="entry name" value="GUANIDINO ACID HYDROLASE, MITOCHONDRIAL"/>
    <property type="match status" value="1"/>
</dbReference>
<dbReference type="SUPFAM" id="SSF52768">
    <property type="entry name" value="Arginase/deacetylase"/>
    <property type="match status" value="1"/>
</dbReference>
<dbReference type="GO" id="GO:0008783">
    <property type="term" value="F:agmatinase activity"/>
    <property type="evidence" value="ECO:0007669"/>
    <property type="project" value="TreeGrafter"/>
</dbReference>
<organism evidence="5 6">
    <name type="scientific">Marinigracilibium pacificum</name>
    <dbReference type="NCBI Taxonomy" id="2729599"/>
    <lineage>
        <taxon>Bacteria</taxon>
        <taxon>Pseudomonadati</taxon>
        <taxon>Bacteroidota</taxon>
        <taxon>Cytophagia</taxon>
        <taxon>Cytophagales</taxon>
        <taxon>Flammeovirgaceae</taxon>
        <taxon>Marinigracilibium</taxon>
    </lineage>
</organism>
<keyword evidence="2" id="KW-0378">Hydrolase</keyword>
<dbReference type="InterPro" id="IPR006035">
    <property type="entry name" value="Ureohydrolase"/>
</dbReference>
<feature type="binding site" evidence="3">
    <location>
        <position position="275"/>
    </location>
    <ligand>
        <name>Mn(2+)</name>
        <dbReference type="ChEBI" id="CHEBI:29035"/>
        <label>1</label>
    </ligand>
</feature>
<dbReference type="PROSITE" id="PS51409">
    <property type="entry name" value="ARGINASE_2"/>
    <property type="match status" value="1"/>
</dbReference>
<keyword evidence="3" id="KW-0464">Manganese</keyword>
<reference evidence="5 6" key="1">
    <citation type="submission" date="2020-04" db="EMBL/GenBank/DDBJ databases">
        <title>Flammeovirgaceae bacterium KN852 isolated from deep sea.</title>
        <authorList>
            <person name="Zhang D.-C."/>
        </authorList>
    </citation>
    <scope>NUCLEOTIDE SEQUENCE [LARGE SCALE GENOMIC DNA]</scope>
    <source>
        <strain evidence="5 6">KN852</strain>
    </source>
</reference>
<feature type="binding site" evidence="3">
    <location>
        <position position="277"/>
    </location>
    <ligand>
        <name>Mn(2+)</name>
        <dbReference type="ChEBI" id="CHEBI:29035"/>
        <label>1</label>
    </ligand>
</feature>
<comment type="cofactor">
    <cofactor evidence="3">
        <name>Mn(2+)</name>
        <dbReference type="ChEBI" id="CHEBI:29035"/>
    </cofactor>
    <text evidence="3">Binds 2 manganese ions per subunit.</text>
</comment>
<dbReference type="InterPro" id="IPR023696">
    <property type="entry name" value="Ureohydrolase_dom_sf"/>
</dbReference>
<keyword evidence="1 3" id="KW-0479">Metal-binding</keyword>
<comment type="similarity">
    <text evidence="4">Belongs to the arginase family.</text>
</comment>
<evidence type="ECO:0000256" key="4">
    <source>
        <dbReference type="PROSITE-ProRule" id="PRU00742"/>
    </source>
</evidence>
<keyword evidence="6" id="KW-1185">Reference proteome</keyword>
<name>A0A848IZY9_9BACT</name>
<dbReference type="Gene3D" id="3.40.800.10">
    <property type="entry name" value="Ureohydrolase domain"/>
    <property type="match status" value="1"/>
</dbReference>
<dbReference type="Proteomes" id="UP000559010">
    <property type="component" value="Unassembled WGS sequence"/>
</dbReference>
<evidence type="ECO:0000313" key="6">
    <source>
        <dbReference type="Proteomes" id="UP000559010"/>
    </source>
</evidence>
<proteinExistence type="inferred from homology"/>
<dbReference type="GO" id="GO:0033389">
    <property type="term" value="P:putrescine biosynthetic process from arginine, via agmatine"/>
    <property type="evidence" value="ECO:0007669"/>
    <property type="project" value="TreeGrafter"/>
</dbReference>
<dbReference type="RefSeq" id="WP_169683384.1">
    <property type="nucleotide sequence ID" value="NZ_JABBNU010000010.1"/>
</dbReference>
<evidence type="ECO:0000256" key="2">
    <source>
        <dbReference type="ARBA" id="ARBA00022801"/>
    </source>
</evidence>
<gene>
    <name evidence="5" type="ORF">HH304_15725</name>
</gene>
<evidence type="ECO:0000256" key="1">
    <source>
        <dbReference type="ARBA" id="ARBA00022723"/>
    </source>
</evidence>
<feature type="binding site" evidence="3">
    <location>
        <position position="185"/>
    </location>
    <ligand>
        <name>Mn(2+)</name>
        <dbReference type="ChEBI" id="CHEBI:29035"/>
        <label>1</label>
    </ligand>
</feature>
<dbReference type="Pfam" id="PF00491">
    <property type="entry name" value="Arginase"/>
    <property type="match status" value="1"/>
</dbReference>
<comment type="caution">
    <text evidence="5">The sequence shown here is derived from an EMBL/GenBank/DDBJ whole genome shotgun (WGS) entry which is preliminary data.</text>
</comment>
<dbReference type="AlphaFoldDB" id="A0A848IZY9"/>
<accession>A0A848IZY9</accession>
<dbReference type="EMBL" id="JABBNU010000010">
    <property type="protein sequence ID" value="NMM49857.1"/>
    <property type="molecule type" value="Genomic_DNA"/>
</dbReference>
<feature type="binding site" evidence="3">
    <location>
        <position position="158"/>
    </location>
    <ligand>
        <name>Mn(2+)</name>
        <dbReference type="ChEBI" id="CHEBI:29035"/>
        <label>1</label>
    </ligand>
</feature>
<protein>
    <submittedName>
        <fullName evidence="5">Agmatinase family protein</fullName>
    </submittedName>
</protein>
<dbReference type="PRINTS" id="PR00116">
    <property type="entry name" value="ARGINASE"/>
</dbReference>
<sequence length="351" mass="39269">MSTKNIIDGFDPNGVGLKNGHFIGLPFDENNSNIILLSVPWDVTVSYSAGTSTGPKNILEASSQLDLYDPYVPDAWKKGIYMVPSDEHWLHQSDHFRIVAKSYIDFLESGGDIAASQTQQDMLSVINEACDSLRQWVNQRTKYFLEQNKFVGLVGGEHSVPLGFLEALAEKHTSFGILQIDAHMDFRKAYEGFNLSHASIFYNVMKYIPAVSKIAQVGIRDFCDEEVEFAESLGEKCSVYYDHQIKDQMYNGKPWAEICEEIVAGLPEKVYISFDIDGLKPNLCPNTGTPVPGGLEFEQANYLLVELLRQNKKIIGFDLSETAGEENEWDGNVAARVLYRMANLAAKSNNI</sequence>
<evidence type="ECO:0000256" key="3">
    <source>
        <dbReference type="PIRSR" id="PIRSR036979-1"/>
    </source>
</evidence>
<dbReference type="CDD" id="cd11593">
    <property type="entry name" value="Agmatinase-like_2"/>
    <property type="match status" value="1"/>
</dbReference>
<dbReference type="GO" id="GO:0046872">
    <property type="term" value="F:metal ion binding"/>
    <property type="evidence" value="ECO:0007669"/>
    <property type="project" value="UniProtKB-KW"/>
</dbReference>
<dbReference type="PIRSF" id="PIRSF036979">
    <property type="entry name" value="Arginase"/>
    <property type="match status" value="1"/>
</dbReference>
<feature type="binding site" evidence="3">
    <location>
        <position position="181"/>
    </location>
    <ligand>
        <name>Mn(2+)</name>
        <dbReference type="ChEBI" id="CHEBI:29035"/>
        <label>1</label>
    </ligand>
</feature>
<feature type="binding site" evidence="3">
    <location>
        <position position="183"/>
    </location>
    <ligand>
        <name>Mn(2+)</name>
        <dbReference type="ChEBI" id="CHEBI:29035"/>
        <label>1</label>
    </ligand>
</feature>
<dbReference type="PANTHER" id="PTHR11358">
    <property type="entry name" value="ARGINASE/AGMATINASE"/>
    <property type="match status" value="1"/>
</dbReference>
<evidence type="ECO:0000313" key="5">
    <source>
        <dbReference type="EMBL" id="NMM49857.1"/>
    </source>
</evidence>